<evidence type="ECO:0000313" key="2">
    <source>
        <dbReference type="Proteomes" id="UP000281553"/>
    </source>
</evidence>
<dbReference type="EMBL" id="UYRU01108263">
    <property type="protein sequence ID" value="VDN43535.1"/>
    <property type="molecule type" value="Genomic_DNA"/>
</dbReference>
<gene>
    <name evidence="1" type="ORF">DILT_LOCUS19117</name>
</gene>
<dbReference type="AlphaFoldDB" id="A0A3P7NL27"/>
<protein>
    <submittedName>
        <fullName evidence="1">Uncharacterized protein</fullName>
    </submittedName>
</protein>
<keyword evidence="2" id="KW-1185">Reference proteome</keyword>
<sequence length="92" mass="9815">MQKALETHKNLIQSTLSVQNASTPATTIPDSRLTDAAHDGSCQCSSSSGNTIFAPGVSVASSMQREESGPGFEVPAKVRLRDSHICWAFYAM</sequence>
<evidence type="ECO:0000313" key="1">
    <source>
        <dbReference type="EMBL" id="VDN43535.1"/>
    </source>
</evidence>
<reference evidence="1 2" key="1">
    <citation type="submission" date="2018-11" db="EMBL/GenBank/DDBJ databases">
        <authorList>
            <consortium name="Pathogen Informatics"/>
        </authorList>
    </citation>
    <scope>NUCLEOTIDE SEQUENCE [LARGE SCALE GENOMIC DNA]</scope>
</reference>
<dbReference type="Proteomes" id="UP000281553">
    <property type="component" value="Unassembled WGS sequence"/>
</dbReference>
<name>A0A3P7NL27_DIBLA</name>
<accession>A0A3P7NL27</accession>
<proteinExistence type="predicted"/>
<organism evidence="1 2">
    <name type="scientific">Dibothriocephalus latus</name>
    <name type="common">Fish tapeworm</name>
    <name type="synonym">Diphyllobothrium latum</name>
    <dbReference type="NCBI Taxonomy" id="60516"/>
    <lineage>
        <taxon>Eukaryota</taxon>
        <taxon>Metazoa</taxon>
        <taxon>Spiralia</taxon>
        <taxon>Lophotrochozoa</taxon>
        <taxon>Platyhelminthes</taxon>
        <taxon>Cestoda</taxon>
        <taxon>Eucestoda</taxon>
        <taxon>Diphyllobothriidea</taxon>
        <taxon>Diphyllobothriidae</taxon>
        <taxon>Dibothriocephalus</taxon>
    </lineage>
</organism>